<dbReference type="PANTHER" id="PTHR33490">
    <property type="entry name" value="BLR5614 PROTEIN-RELATED"/>
    <property type="match status" value="1"/>
</dbReference>
<sequence length="266" mass="28244">MYLTIRHDTIYRYSAPLTYSIQQIRMTPPALPSQYVAGWRISAPGALDVSTDAYGNALHSLVVTRPLTEIALHAHGAIDTQPLDDGRLGLDPGPVPIEHYTCATRLTEADGAIRELAAPLEAGDGSGAFIALAERIADAVAYRQGITAATSTAADALALRHGVCQDHAHLMLACCRAQGVPARYVSGYFDAGDVPHAASHAWVDVWVRDLGWVSVDVTHARFAGEAYCRVATGRDYEAAAPVRGMRIGGGEESLDVQVDVQAGGAQ</sequence>
<dbReference type="InterPro" id="IPR013589">
    <property type="entry name" value="Bac_transglu_N"/>
</dbReference>
<protein>
    <submittedName>
        <fullName evidence="2">Transglutaminase</fullName>
    </submittedName>
</protein>
<name>A0AAJ5NGG9_9BURK</name>
<dbReference type="AlphaFoldDB" id="A0AAJ5NGG9"/>
<accession>A0AAJ5NGG9</accession>
<dbReference type="EMBL" id="LR025743">
    <property type="protein sequence ID" value="VBB15622.1"/>
    <property type="molecule type" value="Genomic_DNA"/>
</dbReference>
<dbReference type="RefSeq" id="WP_122171041.1">
    <property type="nucleotide sequence ID" value="NZ_LR025743.1"/>
</dbReference>
<dbReference type="Pfam" id="PF01841">
    <property type="entry name" value="Transglut_core"/>
    <property type="match status" value="1"/>
</dbReference>
<organism evidence="2 3">
    <name type="scientific">Burkholderia stabilis</name>
    <dbReference type="NCBI Taxonomy" id="95485"/>
    <lineage>
        <taxon>Bacteria</taxon>
        <taxon>Pseudomonadati</taxon>
        <taxon>Pseudomonadota</taxon>
        <taxon>Betaproteobacteria</taxon>
        <taxon>Burkholderiales</taxon>
        <taxon>Burkholderiaceae</taxon>
        <taxon>Burkholderia</taxon>
        <taxon>Burkholderia cepacia complex</taxon>
    </lineage>
</organism>
<keyword evidence="3" id="KW-1185">Reference proteome</keyword>
<evidence type="ECO:0000313" key="3">
    <source>
        <dbReference type="Proteomes" id="UP000268684"/>
    </source>
</evidence>
<dbReference type="SMART" id="SM00460">
    <property type="entry name" value="TGc"/>
    <property type="match status" value="1"/>
</dbReference>
<dbReference type="Gene3D" id="3.10.620.30">
    <property type="match status" value="1"/>
</dbReference>
<gene>
    <name evidence="2" type="ORF">BSTAB16_5819</name>
</gene>
<dbReference type="InterPro" id="IPR038765">
    <property type="entry name" value="Papain-like_cys_pep_sf"/>
</dbReference>
<dbReference type="GeneID" id="71058236"/>
<dbReference type="PANTHER" id="PTHR33490:SF6">
    <property type="entry name" value="SLL1049 PROTEIN"/>
    <property type="match status" value="1"/>
</dbReference>
<reference evidence="2 3" key="1">
    <citation type="submission" date="2017-11" db="EMBL/GenBank/DDBJ databases">
        <authorList>
            <person name="Seth-Smith MB H."/>
        </authorList>
    </citation>
    <scope>NUCLEOTIDE SEQUENCE [LARGE SCALE GENOMIC DNA]</scope>
    <source>
        <strain evidence="2">E</strain>
    </source>
</reference>
<dbReference type="Pfam" id="PF08379">
    <property type="entry name" value="Bact_transglu_N"/>
    <property type="match status" value="1"/>
</dbReference>
<dbReference type="SUPFAM" id="SSF54001">
    <property type="entry name" value="Cysteine proteinases"/>
    <property type="match status" value="1"/>
</dbReference>
<dbReference type="InterPro" id="IPR002931">
    <property type="entry name" value="Transglutaminase-like"/>
</dbReference>
<dbReference type="Proteomes" id="UP000268684">
    <property type="component" value="Chromosome II"/>
</dbReference>
<evidence type="ECO:0000259" key="1">
    <source>
        <dbReference type="SMART" id="SM00460"/>
    </source>
</evidence>
<feature type="domain" description="Transglutaminase-like" evidence="1">
    <location>
        <begin position="156"/>
        <end position="219"/>
    </location>
</feature>
<evidence type="ECO:0000313" key="2">
    <source>
        <dbReference type="EMBL" id="VBB15622.1"/>
    </source>
</evidence>
<proteinExistence type="predicted"/>